<protein>
    <recommendedName>
        <fullName evidence="4">SH2 domain-containing protein</fullName>
    </recommendedName>
</protein>
<dbReference type="PANTHER" id="PTHR14388">
    <property type="entry name" value="T CELL-SPECIFIC ADAPTER PROTEIN TSAD"/>
    <property type="match status" value="1"/>
</dbReference>
<evidence type="ECO:0000313" key="6">
    <source>
        <dbReference type="Proteomes" id="UP000812440"/>
    </source>
</evidence>
<feature type="compositionally biased region" description="Polar residues" evidence="3">
    <location>
        <begin position="326"/>
        <end position="336"/>
    </location>
</feature>
<name>A0A8T2KDN2_9PIPI</name>
<evidence type="ECO:0000256" key="3">
    <source>
        <dbReference type="SAM" id="MobiDB-lite"/>
    </source>
</evidence>
<dbReference type="PROSITE" id="PS50001">
    <property type="entry name" value="SH2"/>
    <property type="match status" value="1"/>
</dbReference>
<dbReference type="Gene3D" id="3.30.505.10">
    <property type="entry name" value="SH2 domain"/>
    <property type="match status" value="1"/>
</dbReference>
<dbReference type="GO" id="GO:0005737">
    <property type="term" value="C:cytoplasm"/>
    <property type="evidence" value="ECO:0007669"/>
    <property type="project" value="TreeGrafter"/>
</dbReference>
<evidence type="ECO:0000313" key="5">
    <source>
        <dbReference type="EMBL" id="KAG8454798.1"/>
    </source>
</evidence>
<accession>A0A8T2KDN2</accession>
<gene>
    <name evidence="5" type="ORF">GDO86_001135</name>
</gene>
<evidence type="ECO:0000256" key="1">
    <source>
        <dbReference type="ARBA" id="ARBA00022999"/>
    </source>
</evidence>
<feature type="region of interest" description="Disordered" evidence="3">
    <location>
        <begin position="321"/>
        <end position="357"/>
    </location>
</feature>
<sequence>MESTRPSVRWFIETQSGWFLQNGIPEWFHGVITRMDAEDLLRDKSPGCFLIRVGESRIGYSLSYRTVDRCRHFIIDVLNGQQCNLAGDTRRHNTLQDLVTFHSINPICSYNEVLIEPCGQKSNATVDYHELFKDNANTSDEDRYVPFPVPEQVQCSTGVLESQQECPPLPPRRLHYHGSLSETPQPSFPIIPTGTTGRLYPSLSEVIPSSTPHNSVPAIPTHGHKELGIMGSITPPNQINYLSNVANKCTDQKKQGVLGGPKQFNSSPKPMKACRNLMTKAVSRMNDGQALIAQELHSFENAVTAQMKNIKENFTHMGQTEKQDVNHNFQQNSKTKVSPEEYRKPPPFAPGFAPSCN</sequence>
<keyword evidence="6" id="KW-1185">Reference proteome</keyword>
<keyword evidence="1 2" id="KW-0727">SH2 domain</keyword>
<dbReference type="OrthoDB" id="67310at2759"/>
<dbReference type="PANTHER" id="PTHR14388:SF3">
    <property type="entry name" value="HEMATOPOIETIC SH2 DOMAIN-CONTAINING PROTEIN"/>
    <property type="match status" value="1"/>
</dbReference>
<dbReference type="Pfam" id="PF00017">
    <property type="entry name" value="SH2"/>
    <property type="match status" value="1"/>
</dbReference>
<feature type="domain" description="SH2" evidence="4">
    <location>
        <begin position="27"/>
        <end position="118"/>
    </location>
</feature>
<dbReference type="Proteomes" id="UP000812440">
    <property type="component" value="Chromosome 1"/>
</dbReference>
<dbReference type="SUPFAM" id="SSF55550">
    <property type="entry name" value="SH2 domain"/>
    <property type="match status" value="1"/>
</dbReference>
<dbReference type="InterPro" id="IPR000980">
    <property type="entry name" value="SH2"/>
</dbReference>
<dbReference type="EMBL" id="JAACNH010000001">
    <property type="protein sequence ID" value="KAG8454798.1"/>
    <property type="molecule type" value="Genomic_DNA"/>
</dbReference>
<dbReference type="PRINTS" id="PR00401">
    <property type="entry name" value="SH2DOMAIN"/>
</dbReference>
<evidence type="ECO:0000259" key="4">
    <source>
        <dbReference type="PROSITE" id="PS50001"/>
    </source>
</evidence>
<organism evidence="5 6">
    <name type="scientific">Hymenochirus boettgeri</name>
    <name type="common">Congo dwarf clawed frog</name>
    <dbReference type="NCBI Taxonomy" id="247094"/>
    <lineage>
        <taxon>Eukaryota</taxon>
        <taxon>Metazoa</taxon>
        <taxon>Chordata</taxon>
        <taxon>Craniata</taxon>
        <taxon>Vertebrata</taxon>
        <taxon>Euteleostomi</taxon>
        <taxon>Amphibia</taxon>
        <taxon>Batrachia</taxon>
        <taxon>Anura</taxon>
        <taxon>Pipoidea</taxon>
        <taxon>Pipidae</taxon>
        <taxon>Pipinae</taxon>
        <taxon>Hymenochirus</taxon>
    </lineage>
</organism>
<comment type="caution">
    <text evidence="5">The sequence shown here is derived from an EMBL/GenBank/DDBJ whole genome shotgun (WGS) entry which is preliminary data.</text>
</comment>
<reference evidence="5" key="1">
    <citation type="thesis" date="2020" institute="ProQuest LLC" country="789 East Eisenhower Parkway, Ann Arbor, MI, USA">
        <title>Comparative Genomics and Chromosome Evolution.</title>
        <authorList>
            <person name="Mudd A.B."/>
        </authorList>
    </citation>
    <scope>NUCLEOTIDE SEQUENCE</scope>
    <source>
        <strain evidence="5">Female2</strain>
        <tissue evidence="5">Blood</tissue>
    </source>
</reference>
<proteinExistence type="predicted"/>
<dbReference type="SMART" id="SM00252">
    <property type="entry name" value="SH2"/>
    <property type="match status" value="1"/>
</dbReference>
<dbReference type="AlphaFoldDB" id="A0A8T2KDN2"/>
<dbReference type="InterPro" id="IPR036860">
    <property type="entry name" value="SH2_dom_sf"/>
</dbReference>
<evidence type="ECO:0000256" key="2">
    <source>
        <dbReference type="PROSITE-ProRule" id="PRU00191"/>
    </source>
</evidence>